<proteinExistence type="inferred from homology"/>
<feature type="transmembrane region" description="Helical" evidence="8">
    <location>
        <begin position="364"/>
        <end position="381"/>
    </location>
</feature>
<dbReference type="Pfam" id="PF03062">
    <property type="entry name" value="MBOAT"/>
    <property type="match status" value="1"/>
</dbReference>
<comment type="subcellular location">
    <subcellularLocation>
        <location evidence="1">Cell membrane</location>
        <topology evidence="1">Multi-pass membrane protein</topology>
    </subcellularLocation>
</comment>
<keyword evidence="4 8" id="KW-0812">Transmembrane</keyword>
<feature type="transmembrane region" description="Helical" evidence="8">
    <location>
        <begin position="417"/>
        <end position="435"/>
    </location>
</feature>
<dbReference type="Proteomes" id="UP000823886">
    <property type="component" value="Unassembled WGS sequence"/>
</dbReference>
<gene>
    <name evidence="9" type="ORF">H9753_02155</name>
</gene>
<dbReference type="InterPro" id="IPR028362">
    <property type="entry name" value="AlgI"/>
</dbReference>
<dbReference type="InterPro" id="IPR004299">
    <property type="entry name" value="MBOAT_fam"/>
</dbReference>
<evidence type="ECO:0000256" key="7">
    <source>
        <dbReference type="PIRNR" id="PIRNR016636"/>
    </source>
</evidence>
<evidence type="ECO:0000256" key="5">
    <source>
        <dbReference type="ARBA" id="ARBA00022989"/>
    </source>
</evidence>
<evidence type="ECO:0000256" key="6">
    <source>
        <dbReference type="ARBA" id="ARBA00023136"/>
    </source>
</evidence>
<evidence type="ECO:0000256" key="4">
    <source>
        <dbReference type="ARBA" id="ARBA00022692"/>
    </source>
</evidence>
<feature type="transmembrane region" description="Helical" evidence="8">
    <location>
        <begin position="125"/>
        <end position="143"/>
    </location>
</feature>
<comment type="similarity">
    <text evidence="2 7">Belongs to the membrane-bound acyltransferase family.</text>
</comment>
<sequence>MNFTSIVFLFFFFPFTLFLYYGARLLGKAHTAIRDTAGKLLLIFFSLLFFAWADSRLLLWFAAYMLLVYLAGVLLSCTGIQKYCRGIHLLGIVLLVGILFFYKYYNFTVELLTQTKDSAFSLQNLTAPAGISFLTFSAISYLTDVKRREAPAGTVLDVLLYLSFFPKFLSGPIVPWKDFAGQLEGRKVSDETFLYGINRIMIGFSKKVLLADTFGQVISDISLQISGNGIDCLTSWGCAFLYMMQIYYDFAGYSDIAIGLSALFGFRFQENFHFPYISQSITEFWRRWHISLGAFFRKYIYIPLGGNRRGFARTLVNLGIVFVITGIWHGAGLNFFWWGVFNGACVILERCIRGKTFYQKIPAVVKWLLTMLAVLFSWQLFRFGTIKEFTDFLDLMTGAVTCENITYSWSYFFTWKIRIYLLAAGVGAVVLALPFTEKIIQWTNRKKTGLILKELVLFALMAWSVITMVNSTYSPFLYFQY</sequence>
<organism evidence="9 10">
    <name type="scientific">Candidatus Blautia merdavium</name>
    <dbReference type="NCBI Taxonomy" id="2838494"/>
    <lineage>
        <taxon>Bacteria</taxon>
        <taxon>Bacillati</taxon>
        <taxon>Bacillota</taxon>
        <taxon>Clostridia</taxon>
        <taxon>Lachnospirales</taxon>
        <taxon>Lachnospiraceae</taxon>
        <taxon>Blautia</taxon>
    </lineage>
</organism>
<feature type="transmembrane region" description="Helical" evidence="8">
    <location>
        <begin position="59"/>
        <end position="80"/>
    </location>
</feature>
<reference evidence="9" key="2">
    <citation type="submission" date="2021-04" db="EMBL/GenBank/DDBJ databases">
        <authorList>
            <person name="Gilroy R."/>
        </authorList>
    </citation>
    <scope>NUCLEOTIDE SEQUENCE</scope>
    <source>
        <strain evidence="9">ChiBcec2-3848</strain>
    </source>
</reference>
<accession>A0A9D2TA55</accession>
<evidence type="ECO:0000256" key="3">
    <source>
        <dbReference type="ARBA" id="ARBA00022475"/>
    </source>
</evidence>
<evidence type="ECO:0000313" key="10">
    <source>
        <dbReference type="Proteomes" id="UP000823886"/>
    </source>
</evidence>
<feature type="transmembrane region" description="Helical" evidence="8">
    <location>
        <begin position="6"/>
        <end position="24"/>
    </location>
</feature>
<dbReference type="GO" id="GO:0042121">
    <property type="term" value="P:alginic acid biosynthetic process"/>
    <property type="evidence" value="ECO:0007669"/>
    <property type="project" value="InterPro"/>
</dbReference>
<feature type="transmembrane region" description="Helical" evidence="8">
    <location>
        <begin position="310"/>
        <end position="329"/>
    </location>
</feature>
<evidence type="ECO:0000256" key="2">
    <source>
        <dbReference type="ARBA" id="ARBA00010323"/>
    </source>
</evidence>
<feature type="transmembrane region" description="Helical" evidence="8">
    <location>
        <begin position="36"/>
        <end position="53"/>
    </location>
</feature>
<keyword evidence="7" id="KW-0808">Transferase</keyword>
<dbReference type="PANTHER" id="PTHR13285">
    <property type="entry name" value="ACYLTRANSFERASE"/>
    <property type="match status" value="1"/>
</dbReference>
<evidence type="ECO:0000313" key="9">
    <source>
        <dbReference type="EMBL" id="HJC62409.1"/>
    </source>
</evidence>
<reference evidence="9" key="1">
    <citation type="journal article" date="2021" name="PeerJ">
        <title>Extensive microbial diversity within the chicken gut microbiome revealed by metagenomics and culture.</title>
        <authorList>
            <person name="Gilroy R."/>
            <person name="Ravi A."/>
            <person name="Getino M."/>
            <person name="Pursley I."/>
            <person name="Horton D.L."/>
            <person name="Alikhan N.F."/>
            <person name="Baker D."/>
            <person name="Gharbi K."/>
            <person name="Hall N."/>
            <person name="Watson M."/>
            <person name="Adriaenssens E.M."/>
            <person name="Foster-Nyarko E."/>
            <person name="Jarju S."/>
            <person name="Secka A."/>
            <person name="Antonio M."/>
            <person name="Oren A."/>
            <person name="Chaudhuri R.R."/>
            <person name="La Ragione R."/>
            <person name="Hildebrand F."/>
            <person name="Pallen M.J."/>
        </authorList>
    </citation>
    <scope>NUCLEOTIDE SEQUENCE</scope>
    <source>
        <strain evidence="9">ChiBcec2-3848</strain>
    </source>
</reference>
<dbReference type="GO" id="GO:0005886">
    <property type="term" value="C:plasma membrane"/>
    <property type="evidence" value="ECO:0007669"/>
    <property type="project" value="UniProtKB-SubCell"/>
</dbReference>
<keyword evidence="3 7" id="KW-1003">Cell membrane</keyword>
<dbReference type="EMBL" id="DWVZ01000026">
    <property type="protein sequence ID" value="HJC62409.1"/>
    <property type="molecule type" value="Genomic_DNA"/>
</dbReference>
<dbReference type="InterPro" id="IPR024194">
    <property type="entry name" value="Ac/AlaTfrase_AlgI/DltB"/>
</dbReference>
<keyword evidence="7" id="KW-0012">Acyltransferase</keyword>
<feature type="transmembrane region" description="Helical" evidence="8">
    <location>
        <begin position="87"/>
        <end position="105"/>
    </location>
</feature>
<evidence type="ECO:0000256" key="1">
    <source>
        <dbReference type="ARBA" id="ARBA00004651"/>
    </source>
</evidence>
<dbReference type="AlphaFoldDB" id="A0A9D2TA55"/>
<evidence type="ECO:0000256" key="8">
    <source>
        <dbReference type="SAM" id="Phobius"/>
    </source>
</evidence>
<feature type="transmembrane region" description="Helical" evidence="8">
    <location>
        <begin position="455"/>
        <end position="479"/>
    </location>
</feature>
<keyword evidence="6 7" id="KW-0472">Membrane</keyword>
<dbReference type="InterPro" id="IPR051085">
    <property type="entry name" value="MB_O-acyltransferase"/>
</dbReference>
<keyword evidence="5 8" id="KW-1133">Transmembrane helix</keyword>
<name>A0A9D2TA55_9FIRM</name>
<dbReference type="PIRSF" id="PIRSF016636">
    <property type="entry name" value="AlgI_DltB"/>
    <property type="match status" value="1"/>
</dbReference>
<protein>
    <submittedName>
        <fullName evidence="9">MBOAT family protein</fullName>
    </submittedName>
</protein>
<dbReference type="PANTHER" id="PTHR13285:SF18">
    <property type="entry name" value="PROTEIN-CYSTEINE N-PALMITOYLTRANSFERASE RASP"/>
    <property type="match status" value="1"/>
</dbReference>
<comment type="caution">
    <text evidence="9">The sequence shown here is derived from an EMBL/GenBank/DDBJ whole genome shotgun (WGS) entry which is preliminary data.</text>
</comment>
<dbReference type="PIRSF" id="PIRSF500217">
    <property type="entry name" value="AlgI"/>
    <property type="match status" value="1"/>
</dbReference>
<dbReference type="GO" id="GO:0016746">
    <property type="term" value="F:acyltransferase activity"/>
    <property type="evidence" value="ECO:0007669"/>
    <property type="project" value="UniProtKB-KW"/>
</dbReference>